<evidence type="ECO:0008006" key="3">
    <source>
        <dbReference type="Google" id="ProtNLM"/>
    </source>
</evidence>
<dbReference type="InterPro" id="IPR043519">
    <property type="entry name" value="NT_sf"/>
</dbReference>
<reference evidence="2" key="1">
    <citation type="journal article" date="2015" name="BMC Genomics">
        <title>Transcriptome profiling of a Rhizobium leguminosarum bv. trifolii rosR mutant reveals the role of the transcriptional regulator RosR in motility, synthesis of cell-surface components, and other cellular processes.</title>
        <authorList>
            <person name="Rachwal K."/>
            <person name="Matczynska E."/>
            <person name="Janczarek M."/>
        </authorList>
    </citation>
    <scope>NUCLEOTIDE SEQUENCE</scope>
    <source>
        <strain evidence="2">Rt24.2</strain>
    </source>
</reference>
<organism evidence="2">
    <name type="scientific">Rhizobium leguminosarum bv. trifolii</name>
    <dbReference type="NCBI Taxonomy" id="386"/>
    <lineage>
        <taxon>Bacteria</taxon>
        <taxon>Pseudomonadati</taxon>
        <taxon>Pseudomonadota</taxon>
        <taxon>Alphaproteobacteria</taxon>
        <taxon>Hyphomicrobiales</taxon>
        <taxon>Rhizobiaceae</taxon>
        <taxon>Rhizobium/Agrobacterium group</taxon>
        <taxon>Rhizobium</taxon>
    </lineage>
</organism>
<evidence type="ECO:0000256" key="1">
    <source>
        <dbReference type="ARBA" id="ARBA00023118"/>
    </source>
</evidence>
<protein>
    <recommendedName>
        <fullName evidence="3">Nucleotidyltransferase</fullName>
    </recommendedName>
</protein>
<accession>A0A1B8RAV5</accession>
<keyword evidence="1" id="KW-0051">Antiviral defense</keyword>
<proteinExistence type="predicted"/>
<dbReference type="AlphaFoldDB" id="A0A1B8RAV5"/>
<dbReference type="Pfam" id="PF18144">
    <property type="entry name" value="SMODS"/>
    <property type="match status" value="1"/>
</dbReference>
<dbReference type="RefSeq" id="WP_065276837.1">
    <property type="nucleotide sequence ID" value="NZ_MAMO01000037.1"/>
</dbReference>
<dbReference type="GO" id="GO:0051607">
    <property type="term" value="P:defense response to virus"/>
    <property type="evidence" value="ECO:0007669"/>
    <property type="project" value="UniProtKB-KW"/>
</dbReference>
<dbReference type="GO" id="GO:0016779">
    <property type="term" value="F:nucleotidyltransferase activity"/>
    <property type="evidence" value="ECO:0007669"/>
    <property type="project" value="InterPro"/>
</dbReference>
<evidence type="ECO:0000313" key="2">
    <source>
        <dbReference type="EMBL" id="AOO91231.1"/>
    </source>
</evidence>
<dbReference type="SUPFAM" id="SSF81301">
    <property type="entry name" value="Nucleotidyltransferase"/>
    <property type="match status" value="1"/>
</dbReference>
<sequence>MGVAEDFRAFRESYLIPLETVGSISYRYKRITKQLNKDFWQTDSETAHSLYVGSYGRDTAAKGVSDLDVAFTLPNSLYATCNSYTGNGQSALLQAVRQSIMKTYPSTSVGGDGQVCVIRFEDGITFEILPVFVNTANTFTFADSNNGGSWKVCDPRSEMQVFLARNKETNGNLKAIGRMMRIWKRHNAVPISGMLIDTLAFNFINSWEYKDKSYLYHDFLVRDFLKYLSERDTQQAYWSAPGSGSRVYRSGSFQRSAATAYQSALKAIQNETDNQLWARTQAWRSIFGSLYPG</sequence>
<name>A0A1B8RAV5_RHILT</name>
<dbReference type="EMBL" id="KX488867">
    <property type="protein sequence ID" value="AOO91231.1"/>
    <property type="molecule type" value="Genomic_DNA"/>
</dbReference>
<dbReference type="CDD" id="cd05400">
    <property type="entry name" value="NT_2-5OAS_ClassI-CCAase"/>
    <property type="match status" value="1"/>
</dbReference>
<dbReference type="InterPro" id="IPR006116">
    <property type="entry name" value="NT_2-5OAS_ClassI-CCAase"/>
</dbReference>
<reference evidence="2" key="2">
    <citation type="journal article" date="2016" name="Front. Microbiol.">
        <title>The Regulatory Protein RosR Affects Rhizobium leguminosarum bv. trifolii Protein Profiles, Cell Surface Properties, and Symbiosis with Clover.</title>
        <authorList>
            <person name="Rachwal K."/>
            <person name="Boguszewska A."/>
            <person name="Kopcinska J."/>
            <person name="Karas M."/>
            <person name="Tchorzewski M."/>
            <person name="Janczarek M."/>
        </authorList>
    </citation>
    <scope>NUCLEOTIDE SEQUENCE</scope>
    <source>
        <strain evidence="2">Rt24.2</strain>
    </source>
</reference>